<proteinExistence type="predicted"/>
<protein>
    <submittedName>
        <fullName evidence="1">Uncharacterized protein</fullName>
    </submittedName>
</protein>
<dbReference type="EMBL" id="QKSB01000001">
    <property type="protein sequence ID" value="PZE18763.1"/>
    <property type="molecule type" value="Genomic_DNA"/>
</dbReference>
<dbReference type="RefSeq" id="WP_111061664.1">
    <property type="nucleotide sequence ID" value="NZ_JBHUCU010000007.1"/>
</dbReference>
<dbReference type="OrthoDB" id="1158385at2"/>
<dbReference type="Proteomes" id="UP000249248">
    <property type="component" value="Unassembled WGS sequence"/>
</dbReference>
<dbReference type="AlphaFoldDB" id="A0A2W1NIB7"/>
<evidence type="ECO:0000313" key="1">
    <source>
        <dbReference type="EMBL" id="PZE18763.1"/>
    </source>
</evidence>
<gene>
    <name evidence="1" type="ORF">DNU06_02740</name>
</gene>
<reference evidence="1 2" key="1">
    <citation type="submission" date="2018-06" db="EMBL/GenBank/DDBJ databases">
        <title>The draft genome sequence of Crocinitomix sp. SM1701.</title>
        <authorList>
            <person name="Zhang X."/>
        </authorList>
    </citation>
    <scope>NUCLEOTIDE SEQUENCE [LARGE SCALE GENOMIC DNA]</scope>
    <source>
        <strain evidence="1 2">SM1701</strain>
    </source>
</reference>
<accession>A0A2W1NIB7</accession>
<name>A0A2W1NIB7_9FLAO</name>
<keyword evidence="2" id="KW-1185">Reference proteome</keyword>
<comment type="caution">
    <text evidence="1">The sequence shown here is derived from an EMBL/GenBank/DDBJ whole genome shotgun (WGS) entry which is preliminary data.</text>
</comment>
<sequence length="253" mass="28428">MKETIQELHLASQYLAAAAICFVSVKADDSHTNLGWESDTNRLTTHVFGRNKNRVALNLETGNLEWFEGKKITQVLDIEKSTHAENVIWLKAQGVKHHLKTPFEYHFHYDLPYPIITSDKVFKFIGSEVADFAKRLTIAKSAFSNFIAQNNLDTTIRVWPHHFDMGIYALVNAEKTISIGAGLAIPDQVVPAMYFYVSGYQNGEPIPTKKLKALNNGAWAANWQGAVLAASHVEEEKAMKFLNESLQAYSMVD</sequence>
<evidence type="ECO:0000313" key="2">
    <source>
        <dbReference type="Proteomes" id="UP000249248"/>
    </source>
</evidence>
<organism evidence="1 2">
    <name type="scientific">Putridiphycobacter roseus</name>
    <dbReference type="NCBI Taxonomy" id="2219161"/>
    <lineage>
        <taxon>Bacteria</taxon>
        <taxon>Pseudomonadati</taxon>
        <taxon>Bacteroidota</taxon>
        <taxon>Flavobacteriia</taxon>
        <taxon>Flavobacteriales</taxon>
        <taxon>Crocinitomicaceae</taxon>
        <taxon>Putridiphycobacter</taxon>
    </lineage>
</organism>